<keyword evidence="3" id="KW-1185">Reference proteome</keyword>
<dbReference type="EMBL" id="JADQDM010000001">
    <property type="protein sequence ID" value="MBF9219801.1"/>
    <property type="molecule type" value="Genomic_DNA"/>
</dbReference>
<keyword evidence="1" id="KW-0732">Signal</keyword>
<evidence type="ECO:0008006" key="4">
    <source>
        <dbReference type="Google" id="ProtNLM"/>
    </source>
</evidence>
<feature type="chain" id="PRO_5046187551" description="DUF3298 domain-containing protein" evidence="1">
    <location>
        <begin position="27"/>
        <end position="269"/>
    </location>
</feature>
<reference evidence="2 3" key="1">
    <citation type="submission" date="2020-11" db="EMBL/GenBank/DDBJ databases">
        <authorList>
            <person name="Kim M.K."/>
        </authorList>
    </citation>
    <scope>NUCLEOTIDE SEQUENCE [LARGE SCALE GENOMIC DNA]</scope>
    <source>
        <strain evidence="2 3">BT662</strain>
    </source>
</reference>
<proteinExistence type="predicted"/>
<evidence type="ECO:0000313" key="2">
    <source>
        <dbReference type="EMBL" id="MBF9219801.1"/>
    </source>
</evidence>
<dbReference type="RefSeq" id="WP_196291267.1">
    <property type="nucleotide sequence ID" value="NZ_JADQDM010000001.1"/>
</dbReference>
<gene>
    <name evidence="2" type="ORF">I2H31_01685</name>
</gene>
<evidence type="ECO:0000313" key="3">
    <source>
        <dbReference type="Proteomes" id="UP000618931"/>
    </source>
</evidence>
<name>A0ABS0HZ31_9BACT</name>
<protein>
    <recommendedName>
        <fullName evidence="4">DUF3298 domain-containing protein</fullName>
    </recommendedName>
</protein>
<dbReference type="Proteomes" id="UP000618931">
    <property type="component" value="Unassembled WGS sequence"/>
</dbReference>
<organism evidence="2 3">
    <name type="scientific">Hymenobacter ruricola</name>
    <dbReference type="NCBI Taxonomy" id="2791023"/>
    <lineage>
        <taxon>Bacteria</taxon>
        <taxon>Pseudomonadati</taxon>
        <taxon>Bacteroidota</taxon>
        <taxon>Cytophagia</taxon>
        <taxon>Cytophagales</taxon>
        <taxon>Hymenobacteraceae</taxon>
        <taxon>Hymenobacter</taxon>
    </lineage>
</organism>
<evidence type="ECO:0000256" key="1">
    <source>
        <dbReference type="SAM" id="SignalP"/>
    </source>
</evidence>
<accession>A0ABS0HZ31</accession>
<feature type="signal peptide" evidence="1">
    <location>
        <begin position="1"/>
        <end position="26"/>
    </location>
</feature>
<comment type="caution">
    <text evidence="2">The sequence shown here is derived from an EMBL/GenBank/DDBJ whole genome shotgun (WGS) entry which is preliminary data.</text>
</comment>
<sequence>MIFSVSGFSTCCLGLLLAVLGSPAAAQNVPAAPPRSAGFGAAGAEAFPANSAEPGADYSVEPVIIKPKKTTNLTVQVTYPRLRPRPGTAATDTVGIAAFNREAQAFGTDLVKEIETTARANRRDKIPTLLQVSFRPYLLQQGLVSVAFAITQDGIGPRPVNWATGLTYDLRTGRKLAPADVLQQNAAFKTLLLSTLQPALDSSSDCQLEPDNMAWDNFVISASAYYVLLGDAQIGRACQTRALVLPWARLKPFVSAGSAAGRLSGGEKR</sequence>